<proteinExistence type="inferred from homology"/>
<keyword evidence="5" id="KW-1185">Reference proteome</keyword>
<name>A0A8K0URG4_9AGAR</name>
<accession>A0A8K0URG4</accession>
<reference evidence="4" key="1">
    <citation type="journal article" date="2021" name="New Phytol.">
        <title>Evolutionary innovations through gain and loss of genes in the ectomycorrhizal Boletales.</title>
        <authorList>
            <person name="Wu G."/>
            <person name="Miyauchi S."/>
            <person name="Morin E."/>
            <person name="Kuo A."/>
            <person name="Drula E."/>
            <person name="Varga T."/>
            <person name="Kohler A."/>
            <person name="Feng B."/>
            <person name="Cao Y."/>
            <person name="Lipzen A."/>
            <person name="Daum C."/>
            <person name="Hundley H."/>
            <person name="Pangilinan J."/>
            <person name="Johnson J."/>
            <person name="Barry K."/>
            <person name="LaButti K."/>
            <person name="Ng V."/>
            <person name="Ahrendt S."/>
            <person name="Min B."/>
            <person name="Choi I.G."/>
            <person name="Park H."/>
            <person name="Plett J.M."/>
            <person name="Magnuson J."/>
            <person name="Spatafora J.W."/>
            <person name="Nagy L.G."/>
            <person name="Henrissat B."/>
            <person name="Grigoriev I.V."/>
            <person name="Yang Z.L."/>
            <person name="Xu J."/>
            <person name="Martin F.M."/>
        </authorList>
    </citation>
    <scope>NUCLEOTIDE SEQUENCE</scope>
    <source>
        <strain evidence="4">KKN 215</strain>
    </source>
</reference>
<dbReference type="GO" id="GO:0005737">
    <property type="term" value="C:cytoplasm"/>
    <property type="evidence" value="ECO:0007669"/>
    <property type="project" value="TreeGrafter"/>
</dbReference>
<dbReference type="PANTHER" id="PTHR12835">
    <property type="entry name" value="BIOTIN PROTEIN LIGASE"/>
    <property type="match status" value="1"/>
</dbReference>
<dbReference type="Gene3D" id="3.30.930.10">
    <property type="entry name" value="Bira Bifunctional Protein, Domain 2"/>
    <property type="match status" value="1"/>
</dbReference>
<dbReference type="PROSITE" id="PS51733">
    <property type="entry name" value="BPL_LPL_CATALYTIC"/>
    <property type="match status" value="1"/>
</dbReference>
<dbReference type="Proteomes" id="UP000813824">
    <property type="component" value="Unassembled WGS sequence"/>
</dbReference>
<sequence>MNVLVYSGPEVLNTSFARATSYLKASLVPHYAVQPVTLQSLTSSPWSDTCALLVFPACRDQLSLPLPVRTGIKDYVERGGLFLGLRASSRITGSGLASLDLRESSFRFQDRTTGTSLSCTLESPLLPAGKVVNMTTILLRSTQSDSTAVLSTDSAPTELEVPDGTGNVRTLVLYGEKDEERPAAIASRIGEGCVGLWALDIGALSVSQGVGEDSDTERTRRTFLNETLQQLGLKLPGGAESSTTLHLLPQFLTCSPASPFVADKIQGPLLSQFGAKLKDEHDTFAFHTVAEGKSVVQKARSSGREDADEDAAVKHIIMYPSGQLPNPEDTPLFNISQFYSDLATARSKASAPIVNTESWGIGEALLYGEVVTSTQTMLDKNHRFLSALPHPLLSIATHQIAGRGRGGNNWVSPTGCLQHSVLLRVPLKEVPAQRLVFIQYLYALAVAEACRDPDVLGPFGERVRIKWPNDLYVVTDAGEKRKIGGILVHSSFQGGVTTIVIGCGLNVLNVPPIASLAQLGSPPRALTVERTAATIMATFEPMWNTFVSERGSFKPFMDLYLDRWLHSDQLVTVTSVTPHRSVRVVGITEEHGLLRTIPERGTGYGGTQEYIDLQPDGNSFDLMSGLIMSKAR</sequence>
<dbReference type="EMBL" id="JAEVFJ010000011">
    <property type="protein sequence ID" value="KAH8101771.1"/>
    <property type="molecule type" value="Genomic_DNA"/>
</dbReference>
<evidence type="ECO:0000256" key="1">
    <source>
        <dbReference type="ARBA" id="ARBA00009934"/>
    </source>
</evidence>
<dbReference type="OrthoDB" id="10250105at2759"/>
<dbReference type="SUPFAM" id="SSF55681">
    <property type="entry name" value="Class II aaRS and biotin synthetases"/>
    <property type="match status" value="1"/>
</dbReference>
<evidence type="ECO:0000256" key="2">
    <source>
        <dbReference type="ARBA" id="ARBA00022598"/>
    </source>
</evidence>
<dbReference type="Pfam" id="PF09825">
    <property type="entry name" value="BPL_N"/>
    <property type="match status" value="1"/>
</dbReference>
<comment type="similarity">
    <text evidence="1">Belongs to the biotin--protein ligase family.</text>
</comment>
<dbReference type="AlphaFoldDB" id="A0A8K0URG4"/>
<organism evidence="4 5">
    <name type="scientific">Cristinia sonorae</name>
    <dbReference type="NCBI Taxonomy" id="1940300"/>
    <lineage>
        <taxon>Eukaryota</taxon>
        <taxon>Fungi</taxon>
        <taxon>Dikarya</taxon>
        <taxon>Basidiomycota</taxon>
        <taxon>Agaricomycotina</taxon>
        <taxon>Agaricomycetes</taxon>
        <taxon>Agaricomycetidae</taxon>
        <taxon>Agaricales</taxon>
        <taxon>Pleurotineae</taxon>
        <taxon>Stephanosporaceae</taxon>
        <taxon>Cristinia</taxon>
    </lineage>
</organism>
<comment type="caution">
    <text evidence="4">The sequence shown here is derived from an EMBL/GenBank/DDBJ whole genome shotgun (WGS) entry which is preliminary data.</text>
</comment>
<evidence type="ECO:0000259" key="3">
    <source>
        <dbReference type="PROSITE" id="PS51733"/>
    </source>
</evidence>
<dbReference type="PANTHER" id="PTHR12835:SF5">
    <property type="entry name" value="BIOTIN--PROTEIN LIGASE"/>
    <property type="match status" value="1"/>
</dbReference>
<dbReference type="NCBIfam" id="TIGR00121">
    <property type="entry name" value="birA_ligase"/>
    <property type="match status" value="1"/>
</dbReference>
<evidence type="ECO:0000313" key="4">
    <source>
        <dbReference type="EMBL" id="KAH8101771.1"/>
    </source>
</evidence>
<protein>
    <submittedName>
        <fullName evidence="4">Class II aaRS and biotin synthetase</fullName>
    </submittedName>
</protein>
<dbReference type="InterPro" id="IPR004408">
    <property type="entry name" value="Biotin_CoA_COase_ligase"/>
</dbReference>
<dbReference type="InterPro" id="IPR045864">
    <property type="entry name" value="aa-tRNA-synth_II/BPL/LPL"/>
</dbReference>
<gene>
    <name evidence="4" type="ORF">BXZ70DRAFT_75177</name>
</gene>
<evidence type="ECO:0000313" key="5">
    <source>
        <dbReference type="Proteomes" id="UP000813824"/>
    </source>
</evidence>
<dbReference type="InterPro" id="IPR019197">
    <property type="entry name" value="Biotin-prot_ligase_N"/>
</dbReference>
<dbReference type="Pfam" id="PF03099">
    <property type="entry name" value="BPL_LplA_LipB"/>
    <property type="match status" value="1"/>
</dbReference>
<dbReference type="InterPro" id="IPR004143">
    <property type="entry name" value="BPL_LPL_catalytic"/>
</dbReference>
<feature type="domain" description="BPL/LPL catalytic" evidence="3">
    <location>
        <begin position="348"/>
        <end position="547"/>
    </location>
</feature>
<dbReference type="GO" id="GO:0004077">
    <property type="term" value="F:biotin--[biotin carboxyl-carrier protein] ligase activity"/>
    <property type="evidence" value="ECO:0007669"/>
    <property type="project" value="InterPro"/>
</dbReference>
<keyword evidence="2" id="KW-0436">Ligase</keyword>
<dbReference type="CDD" id="cd16442">
    <property type="entry name" value="BPL"/>
    <property type="match status" value="1"/>
</dbReference>